<proteinExistence type="inferred from homology"/>
<evidence type="ECO:0000256" key="4">
    <source>
        <dbReference type="ARBA" id="ARBA00022729"/>
    </source>
</evidence>
<evidence type="ECO:0000256" key="5">
    <source>
        <dbReference type="SAM" id="SignalP"/>
    </source>
</evidence>
<dbReference type="RefSeq" id="WP_119530167.1">
    <property type="nucleotide sequence ID" value="NZ_JBHSSP010000027.1"/>
</dbReference>
<dbReference type="InterPro" id="IPR039424">
    <property type="entry name" value="SBP_5"/>
</dbReference>
<dbReference type="GO" id="GO:1904680">
    <property type="term" value="F:peptide transmembrane transporter activity"/>
    <property type="evidence" value="ECO:0007669"/>
    <property type="project" value="TreeGrafter"/>
</dbReference>
<comment type="caution">
    <text evidence="7">The sequence shown here is derived from an EMBL/GenBank/DDBJ whole genome shotgun (WGS) entry which is preliminary data.</text>
</comment>
<evidence type="ECO:0000256" key="2">
    <source>
        <dbReference type="ARBA" id="ARBA00005695"/>
    </source>
</evidence>
<dbReference type="PROSITE" id="PS01040">
    <property type="entry name" value="SBP_BACTERIAL_5"/>
    <property type="match status" value="1"/>
</dbReference>
<dbReference type="SUPFAM" id="SSF53850">
    <property type="entry name" value="Periplasmic binding protein-like II"/>
    <property type="match status" value="1"/>
</dbReference>
<dbReference type="Proteomes" id="UP000265916">
    <property type="component" value="Unassembled WGS sequence"/>
</dbReference>
<organism evidence="7 8">
    <name type="scientific">Psittacicella hinzii</name>
    <dbReference type="NCBI Taxonomy" id="2028575"/>
    <lineage>
        <taxon>Bacteria</taxon>
        <taxon>Pseudomonadati</taxon>
        <taxon>Pseudomonadota</taxon>
        <taxon>Gammaproteobacteria</taxon>
        <taxon>Pasteurellales</taxon>
        <taxon>Psittacicellaceae</taxon>
        <taxon>Psittacicella</taxon>
    </lineage>
</organism>
<evidence type="ECO:0000313" key="8">
    <source>
        <dbReference type="Proteomes" id="UP000265916"/>
    </source>
</evidence>
<dbReference type="FunFam" id="3.90.76.10:FF:000001">
    <property type="entry name" value="Oligopeptide ABC transporter substrate-binding protein"/>
    <property type="match status" value="1"/>
</dbReference>
<dbReference type="InterPro" id="IPR030678">
    <property type="entry name" value="Peptide/Ni-bd"/>
</dbReference>
<feature type="chain" id="PRO_5017388216" description="Solute-binding protein family 5 domain-containing protein" evidence="5">
    <location>
        <begin position="28"/>
        <end position="548"/>
    </location>
</feature>
<dbReference type="PANTHER" id="PTHR30290:SF10">
    <property type="entry name" value="PERIPLASMIC OLIGOPEPTIDE-BINDING PROTEIN-RELATED"/>
    <property type="match status" value="1"/>
</dbReference>
<dbReference type="PIRSF" id="PIRSF002741">
    <property type="entry name" value="MppA"/>
    <property type="match status" value="1"/>
</dbReference>
<dbReference type="GO" id="GO:0015833">
    <property type="term" value="P:peptide transport"/>
    <property type="evidence" value="ECO:0007669"/>
    <property type="project" value="TreeGrafter"/>
</dbReference>
<name>A0A3A1YRY0_9GAMM</name>
<dbReference type="Gene3D" id="3.10.105.10">
    <property type="entry name" value="Dipeptide-binding Protein, Domain 3"/>
    <property type="match status" value="1"/>
</dbReference>
<comment type="similarity">
    <text evidence="2">Belongs to the bacterial solute-binding protein 5 family.</text>
</comment>
<protein>
    <recommendedName>
        <fullName evidence="6">Solute-binding protein family 5 domain-containing protein</fullName>
    </recommendedName>
</protein>
<dbReference type="AlphaFoldDB" id="A0A3A1YRY0"/>
<dbReference type="Pfam" id="PF00496">
    <property type="entry name" value="SBP_bac_5"/>
    <property type="match status" value="1"/>
</dbReference>
<keyword evidence="4 5" id="KW-0732">Signal</keyword>
<sequence>MKNFTKVALALVLAAATGSFTATSAFAADIPAGTKLAEKQELNYNYGNSPDTIDPTLSVYSDSFSVLRMLFDTLVRQDSHGNYIPWAAEKWETSSDGLTWTFYLRKNAKWTDGKPVTAKDFVYSWQRLTDPKTGAGYADYLATANVKNAAEINAGKKKPSELGVEAKDDYTLVVHLTTPTPWLSQMTTLSVLSPLREDVIKKHGEKWTSVENIVTTGPFKIVTNRLNDTMDFVKWDGHWDAKNTVITKVHFDFINNPLTSYYKYLQGEYPTTGIPVQFKKQVLAERKDELVTINPLSTTYLKFNNKRLSDARVRKALTLLVDRKFFIEKILGFGVATSTVTPPGIKDGQDIKQAAWLERDFKANVEEALSLLKAAGYSKEKPLTVTLLSSSGADKKTFVALSGLWEQNTGGVVILKNEVVESKTWQSRVSTERNYDLTIGGWNADYDQVSTFYNIFTCDSPINDVQYCNPEFDKLVKTAAAEQDGAKRAQLYAKANLILEKDLPVGPLWNPTTLALKSPALQGYNPNNDVRYFYDYYFIAGKKAKGAK</sequence>
<feature type="domain" description="Solute-binding protein family 5" evidence="6">
    <location>
        <begin position="83"/>
        <end position="461"/>
    </location>
</feature>
<dbReference type="Gene3D" id="3.90.76.10">
    <property type="entry name" value="Dipeptide-binding Protein, Domain 1"/>
    <property type="match status" value="1"/>
</dbReference>
<dbReference type="GO" id="GO:0043190">
    <property type="term" value="C:ATP-binding cassette (ABC) transporter complex"/>
    <property type="evidence" value="ECO:0007669"/>
    <property type="project" value="InterPro"/>
</dbReference>
<dbReference type="GO" id="GO:0030288">
    <property type="term" value="C:outer membrane-bounded periplasmic space"/>
    <property type="evidence" value="ECO:0007669"/>
    <property type="project" value="TreeGrafter"/>
</dbReference>
<dbReference type="InterPro" id="IPR000914">
    <property type="entry name" value="SBP_5_dom"/>
</dbReference>
<keyword evidence="3" id="KW-0813">Transport</keyword>
<evidence type="ECO:0000256" key="3">
    <source>
        <dbReference type="ARBA" id="ARBA00022448"/>
    </source>
</evidence>
<reference evidence="7 8" key="1">
    <citation type="submission" date="2017-08" db="EMBL/GenBank/DDBJ databases">
        <title>Reclassification of Bisgaard taxon 37 and 44.</title>
        <authorList>
            <person name="Christensen H."/>
        </authorList>
    </citation>
    <scope>NUCLEOTIDE SEQUENCE [LARGE SCALE GENOMIC DNA]</scope>
    <source>
        <strain evidence="7 8">111</strain>
    </source>
</reference>
<evidence type="ECO:0000313" key="7">
    <source>
        <dbReference type="EMBL" id="RIY40009.1"/>
    </source>
</evidence>
<keyword evidence="8" id="KW-1185">Reference proteome</keyword>
<dbReference type="CDD" id="cd08504">
    <property type="entry name" value="PBP2_OppA"/>
    <property type="match status" value="1"/>
</dbReference>
<dbReference type="EMBL" id="NRJG01000020">
    <property type="protein sequence ID" value="RIY40009.1"/>
    <property type="molecule type" value="Genomic_DNA"/>
</dbReference>
<dbReference type="OrthoDB" id="9801912at2"/>
<evidence type="ECO:0000256" key="1">
    <source>
        <dbReference type="ARBA" id="ARBA00004196"/>
    </source>
</evidence>
<dbReference type="InterPro" id="IPR023765">
    <property type="entry name" value="SBP_5_CS"/>
</dbReference>
<dbReference type="PANTHER" id="PTHR30290">
    <property type="entry name" value="PERIPLASMIC BINDING COMPONENT OF ABC TRANSPORTER"/>
    <property type="match status" value="1"/>
</dbReference>
<comment type="subcellular location">
    <subcellularLocation>
        <location evidence="1">Cell envelope</location>
    </subcellularLocation>
</comment>
<evidence type="ECO:0000259" key="6">
    <source>
        <dbReference type="Pfam" id="PF00496"/>
    </source>
</evidence>
<accession>A0A3A1YRY0</accession>
<dbReference type="Gene3D" id="3.40.190.10">
    <property type="entry name" value="Periplasmic binding protein-like II"/>
    <property type="match status" value="1"/>
</dbReference>
<gene>
    <name evidence="7" type="ORF">CKF58_01200</name>
</gene>
<feature type="signal peptide" evidence="5">
    <location>
        <begin position="1"/>
        <end position="27"/>
    </location>
</feature>